<feature type="domain" description="T-SNARE coiled-coil homology" evidence="8">
    <location>
        <begin position="386"/>
        <end position="448"/>
    </location>
</feature>
<evidence type="ECO:0000256" key="5">
    <source>
        <dbReference type="SAM" id="MobiDB-lite"/>
    </source>
</evidence>
<evidence type="ECO:0000256" key="4">
    <source>
        <dbReference type="PROSITE-ProRule" id="PRU00284"/>
    </source>
</evidence>
<feature type="region of interest" description="Disordered" evidence="5">
    <location>
        <begin position="626"/>
        <end position="683"/>
    </location>
</feature>
<dbReference type="InterPro" id="IPR024478">
    <property type="entry name" value="HlyB_4HB_MCP"/>
</dbReference>
<evidence type="ECO:0000256" key="3">
    <source>
        <dbReference type="ARBA" id="ARBA00029447"/>
    </source>
</evidence>
<dbReference type="Pfam" id="PF00015">
    <property type="entry name" value="MCPsignal"/>
    <property type="match status" value="1"/>
</dbReference>
<protein>
    <submittedName>
        <fullName evidence="10">Ribose and galactose chemoreceptor protein</fullName>
    </submittedName>
</protein>
<evidence type="ECO:0000313" key="11">
    <source>
        <dbReference type="Proteomes" id="UP000064893"/>
    </source>
</evidence>
<dbReference type="STRING" id="1307839.L21SP5_00544"/>
<feature type="region of interest" description="Disordered" evidence="5">
    <location>
        <begin position="403"/>
        <end position="464"/>
    </location>
</feature>
<dbReference type="PROSITE" id="PS50111">
    <property type="entry name" value="CHEMOTAXIS_TRANSDUC_2"/>
    <property type="match status" value="1"/>
</dbReference>
<dbReference type="AlphaFoldDB" id="A0A0S2HWE2"/>
<dbReference type="Pfam" id="PF12729">
    <property type="entry name" value="4HB_MCP_1"/>
    <property type="match status" value="1"/>
</dbReference>
<evidence type="ECO:0000256" key="6">
    <source>
        <dbReference type="SAM" id="Phobius"/>
    </source>
</evidence>
<dbReference type="GO" id="GO:0006935">
    <property type="term" value="P:chemotaxis"/>
    <property type="evidence" value="ECO:0007669"/>
    <property type="project" value="UniProtKB-KW"/>
</dbReference>
<keyword evidence="6" id="KW-1133">Transmembrane helix</keyword>
<keyword evidence="6" id="KW-0812">Transmembrane</keyword>
<dbReference type="InterPro" id="IPR051310">
    <property type="entry name" value="MCP_chemotaxis"/>
</dbReference>
<keyword evidence="11" id="KW-1185">Reference proteome</keyword>
<dbReference type="SMART" id="SM00283">
    <property type="entry name" value="MA"/>
    <property type="match status" value="1"/>
</dbReference>
<feature type="compositionally biased region" description="Basic and acidic residues" evidence="5">
    <location>
        <begin position="672"/>
        <end position="683"/>
    </location>
</feature>
<dbReference type="GO" id="GO:0007165">
    <property type="term" value="P:signal transduction"/>
    <property type="evidence" value="ECO:0007669"/>
    <property type="project" value="UniProtKB-KW"/>
</dbReference>
<evidence type="ECO:0000313" key="10">
    <source>
        <dbReference type="EMBL" id="ALO14220.1"/>
    </source>
</evidence>
<dbReference type="FunFam" id="1.10.287.950:FF:000001">
    <property type="entry name" value="Methyl-accepting chemotaxis sensory transducer"/>
    <property type="match status" value="1"/>
</dbReference>
<feature type="transmembrane region" description="Helical" evidence="6">
    <location>
        <begin position="12"/>
        <end position="32"/>
    </location>
</feature>
<reference evidence="10 11" key="1">
    <citation type="submission" date="2015-11" db="EMBL/GenBank/DDBJ databases">
        <title>Description and complete genome sequence of a novel strain predominating in hypersaline microbial mats and representing a new family of the Bacteriodetes phylum.</title>
        <authorList>
            <person name="Spring S."/>
            <person name="Bunk B."/>
            <person name="Sproer C."/>
            <person name="Klenk H.-P."/>
        </authorList>
    </citation>
    <scope>NUCLEOTIDE SEQUENCE [LARGE SCALE GENOMIC DNA]</scope>
    <source>
        <strain evidence="10 11">L21-Spi-D4</strain>
    </source>
</reference>
<dbReference type="Pfam" id="PF00672">
    <property type="entry name" value="HAMP"/>
    <property type="match status" value="1"/>
</dbReference>
<evidence type="ECO:0000259" key="8">
    <source>
        <dbReference type="PROSITE" id="PS50192"/>
    </source>
</evidence>
<feature type="domain" description="HAMP" evidence="9">
    <location>
        <begin position="335"/>
        <end position="390"/>
    </location>
</feature>
<gene>
    <name evidence="10" type="primary">trg_2</name>
    <name evidence="10" type="ORF">L21SP5_00544</name>
</gene>
<keyword evidence="2" id="KW-0145">Chemotaxis</keyword>
<dbReference type="InterPro" id="IPR004090">
    <property type="entry name" value="Chemotax_Me-accpt_rcpt"/>
</dbReference>
<dbReference type="InterPro" id="IPR003660">
    <property type="entry name" value="HAMP_dom"/>
</dbReference>
<dbReference type="Gene3D" id="1.10.287.950">
    <property type="entry name" value="Methyl-accepting chemotaxis protein"/>
    <property type="match status" value="1"/>
</dbReference>
<dbReference type="EMBL" id="CP013118">
    <property type="protein sequence ID" value="ALO14220.1"/>
    <property type="molecule type" value="Genomic_DNA"/>
</dbReference>
<dbReference type="KEGG" id="blq:L21SP5_00544"/>
<evidence type="ECO:0000259" key="9">
    <source>
        <dbReference type="PROSITE" id="PS50885"/>
    </source>
</evidence>
<dbReference type="SMART" id="SM00304">
    <property type="entry name" value="HAMP"/>
    <property type="match status" value="1"/>
</dbReference>
<dbReference type="PRINTS" id="PR00260">
    <property type="entry name" value="CHEMTRNSDUCR"/>
</dbReference>
<feature type="compositionally biased region" description="Polar residues" evidence="5">
    <location>
        <begin position="645"/>
        <end position="670"/>
    </location>
</feature>
<dbReference type="PATRIC" id="fig|1307839.3.peg.589"/>
<proteinExistence type="inferred from homology"/>
<feature type="compositionally biased region" description="Basic residues" evidence="5">
    <location>
        <begin position="632"/>
        <end position="641"/>
    </location>
</feature>
<dbReference type="SUPFAM" id="SSF58104">
    <property type="entry name" value="Methyl-accepting chemotaxis protein (MCP) signaling domain"/>
    <property type="match status" value="1"/>
</dbReference>
<dbReference type="PANTHER" id="PTHR43531">
    <property type="entry name" value="PROTEIN ICFG"/>
    <property type="match status" value="1"/>
</dbReference>
<feature type="transmembrane region" description="Helical" evidence="6">
    <location>
        <begin position="314"/>
        <end position="333"/>
    </location>
</feature>
<dbReference type="OrthoDB" id="9814363at2"/>
<feature type="domain" description="Methyl-accepting transducer" evidence="7">
    <location>
        <begin position="395"/>
        <end position="610"/>
    </location>
</feature>
<comment type="subcellular location">
    <subcellularLocation>
        <location evidence="1">Membrane</location>
    </subcellularLocation>
</comment>
<keyword evidence="6" id="KW-0472">Membrane</keyword>
<keyword evidence="4" id="KW-0807">Transducer</keyword>
<keyword evidence="10" id="KW-0675">Receptor</keyword>
<comment type="similarity">
    <text evidence="3">Belongs to the methyl-accepting chemotaxis (MCP) protein family.</text>
</comment>
<dbReference type="GO" id="GO:0004888">
    <property type="term" value="F:transmembrane signaling receptor activity"/>
    <property type="evidence" value="ECO:0007669"/>
    <property type="project" value="InterPro"/>
</dbReference>
<dbReference type="PANTHER" id="PTHR43531:SF11">
    <property type="entry name" value="METHYL-ACCEPTING CHEMOTAXIS PROTEIN 3"/>
    <property type="match status" value="1"/>
</dbReference>
<name>A0A0S2HWE2_9BACT</name>
<organism evidence="10 11">
    <name type="scientific">Salinivirga cyanobacteriivorans</name>
    <dbReference type="NCBI Taxonomy" id="1307839"/>
    <lineage>
        <taxon>Bacteria</taxon>
        <taxon>Pseudomonadati</taxon>
        <taxon>Bacteroidota</taxon>
        <taxon>Bacteroidia</taxon>
        <taxon>Bacteroidales</taxon>
        <taxon>Salinivirgaceae</taxon>
        <taxon>Salinivirga</taxon>
    </lineage>
</organism>
<dbReference type="RefSeq" id="WP_057951790.1">
    <property type="nucleotide sequence ID" value="NZ_CP013118.1"/>
</dbReference>
<sequence>MNWRNIRIGGKLGIGFGILILIAVALGIMAIVNMTSMRTETEYLSNEYLPEMRISNNAERSFLQAIFELRAYNYTHETSFLTKGNDMLRETQTYLNQAYDLAERAERLEKLEGATNAIDENLTKYQNLLDQTVEVVGKMEQNRNDMDKAAAQYMQNCMEYLDGQNARMRREINTNNTNIARLEKITLINNIIDAGNAVRVENFKAQATRDPEALRVAVDEFDKSFAYFDEIRQYTKLEADLEALDNIEEAGKEYVAAINNYLANWTENDRLGDERVPAAGQVTENAKAAAVAALNGTETIAGDIVSLIGTSNQVMIVGLIFALILGVILALIITRSITTGIAKGVGFAKEIAKGDLTAEIEDKYLNQKDEIGQLGNALQSMADKLKQIVQDVFEGAENIASASQELSSTSQQMSQGSSEQASSAEEVSSSMEEMASNIQQNTDNAKQTEKISIKASDDISQGNDAVEKTVGSMKDIAEKITIISEIARQTNILALNAAVEAARAGEHGKGFAVVAEEVRKLAARSQESAQEIDETSKNSVSIAENSGKLLSEIVPDIQKTAKLVQEIAAASSEQSSGAEQVNSAIQQLNQVTQQNAAAAEEMATSSEELSSQAEQMRETMEFFNIGSEAKKRTQKKHKKAKTKVETMQQNKEQPQKHQGSTESKGVNLNLNDDEHSDKDFENF</sequence>
<dbReference type="InterPro" id="IPR004089">
    <property type="entry name" value="MCPsignal_dom"/>
</dbReference>
<feature type="compositionally biased region" description="Basic and acidic residues" evidence="5">
    <location>
        <begin position="446"/>
        <end position="457"/>
    </location>
</feature>
<dbReference type="PROSITE" id="PS50885">
    <property type="entry name" value="HAMP"/>
    <property type="match status" value="1"/>
</dbReference>
<evidence type="ECO:0000256" key="1">
    <source>
        <dbReference type="ARBA" id="ARBA00004370"/>
    </source>
</evidence>
<dbReference type="Proteomes" id="UP000064893">
    <property type="component" value="Chromosome"/>
</dbReference>
<feature type="compositionally biased region" description="Low complexity" evidence="5">
    <location>
        <begin position="407"/>
        <end position="436"/>
    </location>
</feature>
<dbReference type="PROSITE" id="PS50192">
    <property type="entry name" value="T_SNARE"/>
    <property type="match status" value="1"/>
</dbReference>
<dbReference type="CDD" id="cd06225">
    <property type="entry name" value="HAMP"/>
    <property type="match status" value="1"/>
</dbReference>
<dbReference type="GO" id="GO:0005886">
    <property type="term" value="C:plasma membrane"/>
    <property type="evidence" value="ECO:0007669"/>
    <property type="project" value="TreeGrafter"/>
</dbReference>
<accession>A0A0S2HWE2</accession>
<dbReference type="InterPro" id="IPR000727">
    <property type="entry name" value="T_SNARE_dom"/>
</dbReference>
<evidence type="ECO:0000259" key="7">
    <source>
        <dbReference type="PROSITE" id="PS50111"/>
    </source>
</evidence>
<evidence type="ECO:0000256" key="2">
    <source>
        <dbReference type="ARBA" id="ARBA00022500"/>
    </source>
</evidence>